<evidence type="ECO:0000313" key="2">
    <source>
        <dbReference type="EMBL" id="KAL0324734.1"/>
    </source>
</evidence>
<dbReference type="FunFam" id="1.10.340.70:FF:000001">
    <property type="entry name" value="Retrovirus-related Pol polyprotein from transposon gypsy-like Protein"/>
    <property type="match status" value="1"/>
</dbReference>
<dbReference type="EMBL" id="JACGWM010000015">
    <property type="protein sequence ID" value="KAL0324734.1"/>
    <property type="molecule type" value="Genomic_DNA"/>
</dbReference>
<name>A0AAW2M016_9LAMI</name>
<dbReference type="AlphaFoldDB" id="A0AAW2M016"/>
<comment type="caution">
    <text evidence="2">The sequence shown here is derived from an EMBL/GenBank/DDBJ whole genome shotgun (WGS) entry which is preliminary data.</text>
</comment>
<dbReference type="PANTHER" id="PTHR47266">
    <property type="entry name" value="ENDONUCLEASE-RELATED"/>
    <property type="match status" value="1"/>
</dbReference>
<evidence type="ECO:0000259" key="1">
    <source>
        <dbReference type="Pfam" id="PF17921"/>
    </source>
</evidence>
<feature type="domain" description="Integrase zinc-binding" evidence="1">
    <location>
        <begin position="34"/>
        <end position="89"/>
    </location>
</feature>
<dbReference type="InterPro" id="IPR041588">
    <property type="entry name" value="Integrase_H2C2"/>
</dbReference>
<dbReference type="InterPro" id="IPR052160">
    <property type="entry name" value="Gypsy_RT_Integrase-like"/>
</dbReference>
<organism evidence="2">
    <name type="scientific">Sesamum calycinum</name>
    <dbReference type="NCBI Taxonomy" id="2727403"/>
    <lineage>
        <taxon>Eukaryota</taxon>
        <taxon>Viridiplantae</taxon>
        <taxon>Streptophyta</taxon>
        <taxon>Embryophyta</taxon>
        <taxon>Tracheophyta</taxon>
        <taxon>Spermatophyta</taxon>
        <taxon>Magnoliopsida</taxon>
        <taxon>eudicotyledons</taxon>
        <taxon>Gunneridae</taxon>
        <taxon>Pentapetalae</taxon>
        <taxon>asterids</taxon>
        <taxon>lamiids</taxon>
        <taxon>Lamiales</taxon>
        <taxon>Pedaliaceae</taxon>
        <taxon>Sesamum</taxon>
    </lineage>
</organism>
<dbReference type="Gene3D" id="1.10.340.70">
    <property type="match status" value="1"/>
</dbReference>
<dbReference type="Pfam" id="PF17921">
    <property type="entry name" value="Integrase_H2C2"/>
    <property type="match status" value="1"/>
</dbReference>
<reference evidence="2" key="1">
    <citation type="submission" date="2020-06" db="EMBL/GenBank/DDBJ databases">
        <authorList>
            <person name="Li T."/>
            <person name="Hu X."/>
            <person name="Zhang T."/>
            <person name="Song X."/>
            <person name="Zhang H."/>
            <person name="Dai N."/>
            <person name="Sheng W."/>
            <person name="Hou X."/>
            <person name="Wei L."/>
        </authorList>
    </citation>
    <scope>NUCLEOTIDE SEQUENCE</scope>
    <source>
        <strain evidence="2">KEN8</strain>
        <tissue evidence="2">Leaf</tissue>
    </source>
</reference>
<reference evidence="2" key="2">
    <citation type="journal article" date="2024" name="Plant">
        <title>Genomic evolution and insights into agronomic trait innovations of Sesamum species.</title>
        <authorList>
            <person name="Miao H."/>
            <person name="Wang L."/>
            <person name="Qu L."/>
            <person name="Liu H."/>
            <person name="Sun Y."/>
            <person name="Le M."/>
            <person name="Wang Q."/>
            <person name="Wei S."/>
            <person name="Zheng Y."/>
            <person name="Lin W."/>
            <person name="Duan Y."/>
            <person name="Cao H."/>
            <person name="Xiong S."/>
            <person name="Wang X."/>
            <person name="Wei L."/>
            <person name="Li C."/>
            <person name="Ma Q."/>
            <person name="Ju M."/>
            <person name="Zhao R."/>
            <person name="Li G."/>
            <person name="Mu C."/>
            <person name="Tian Q."/>
            <person name="Mei H."/>
            <person name="Zhang T."/>
            <person name="Gao T."/>
            <person name="Zhang H."/>
        </authorList>
    </citation>
    <scope>NUCLEOTIDE SEQUENCE</scope>
    <source>
        <strain evidence="2">KEN8</strain>
    </source>
</reference>
<gene>
    <name evidence="2" type="ORF">Scaly_2440500</name>
</gene>
<sequence>MRERLKQGKKSKFLVRADGVIVIGERVGVPDVDGLRKMILQKSHNAPYAVHPGTTKMYHNLKPYYWWQTMKKDVAEFVAKCMTCQQIKAVHQAPTGLPRTLSKHDVVWVIVDRLTKSAHFFPIRLDTWTVRKNNSDPGVYDEGLYNGV</sequence>
<accession>A0AAW2M016</accession>
<protein>
    <recommendedName>
        <fullName evidence="1">Integrase zinc-binding domain-containing protein</fullName>
    </recommendedName>
</protein>
<proteinExistence type="predicted"/>